<proteinExistence type="predicted"/>
<dbReference type="OrthoDB" id="2745898at2759"/>
<name>A0A0D2N3H8_HYPSF</name>
<keyword evidence="2" id="KW-1185">Reference proteome</keyword>
<organism evidence="1 2">
    <name type="scientific">Hypholoma sublateritium (strain FD-334 SS-4)</name>
    <dbReference type="NCBI Taxonomy" id="945553"/>
    <lineage>
        <taxon>Eukaryota</taxon>
        <taxon>Fungi</taxon>
        <taxon>Dikarya</taxon>
        <taxon>Basidiomycota</taxon>
        <taxon>Agaricomycotina</taxon>
        <taxon>Agaricomycetes</taxon>
        <taxon>Agaricomycetidae</taxon>
        <taxon>Agaricales</taxon>
        <taxon>Agaricineae</taxon>
        <taxon>Strophariaceae</taxon>
        <taxon>Hypholoma</taxon>
    </lineage>
</organism>
<dbReference type="SUPFAM" id="SSF52047">
    <property type="entry name" value="RNI-like"/>
    <property type="match status" value="1"/>
</dbReference>
<evidence type="ECO:0008006" key="3">
    <source>
        <dbReference type="Google" id="ProtNLM"/>
    </source>
</evidence>
<evidence type="ECO:0000313" key="1">
    <source>
        <dbReference type="EMBL" id="KJA13789.1"/>
    </source>
</evidence>
<sequence>METQPKIPLDVLGYIADVLAANTSTLKRLSLTCKFMIPICRRHIFSNITVRDCGLTLGERNRIEFLLSHPTITTHYIKHLWLIFGGRDTLCTVQYDLLQIICDTSSLTSVRIVSNSMVYDLLDWNEFPEKTRSVVLFLIQIPTLRRILLKKIENFPAAAVLSCCGLSQLSLLGISNLAPPIADDIMQSPEITALASSNCSVNDTRAISMHLIGQNIGLTALVIEFDRLTDASFTIGNQAEVPQICKLLKTTTCLKELRIIANVQVRLTGIGSSLATNLQSSLQFVGLGLGGFDEDGADDILHDLNHELGQLSKMNALEVLDVYMKILVGEYSEPSECYAEWAAAFDEIVSDIGAFPALREVGVYREFFDYNDYRHYVADLPDKLTEAHFPRLLESKAIHFYFT</sequence>
<dbReference type="EMBL" id="KN817713">
    <property type="protein sequence ID" value="KJA13789.1"/>
    <property type="molecule type" value="Genomic_DNA"/>
</dbReference>
<dbReference type="STRING" id="945553.A0A0D2N3H8"/>
<accession>A0A0D2N3H8</accession>
<evidence type="ECO:0000313" key="2">
    <source>
        <dbReference type="Proteomes" id="UP000054270"/>
    </source>
</evidence>
<dbReference type="Proteomes" id="UP000054270">
    <property type="component" value="Unassembled WGS sequence"/>
</dbReference>
<dbReference type="AlphaFoldDB" id="A0A0D2N3H8"/>
<reference evidence="2" key="1">
    <citation type="submission" date="2014-04" db="EMBL/GenBank/DDBJ databases">
        <title>Evolutionary Origins and Diversification of the Mycorrhizal Mutualists.</title>
        <authorList>
            <consortium name="DOE Joint Genome Institute"/>
            <consortium name="Mycorrhizal Genomics Consortium"/>
            <person name="Kohler A."/>
            <person name="Kuo A."/>
            <person name="Nagy L.G."/>
            <person name="Floudas D."/>
            <person name="Copeland A."/>
            <person name="Barry K.W."/>
            <person name="Cichocki N."/>
            <person name="Veneault-Fourrey C."/>
            <person name="LaButti K."/>
            <person name="Lindquist E.A."/>
            <person name="Lipzen A."/>
            <person name="Lundell T."/>
            <person name="Morin E."/>
            <person name="Murat C."/>
            <person name="Riley R."/>
            <person name="Ohm R."/>
            <person name="Sun H."/>
            <person name="Tunlid A."/>
            <person name="Henrissat B."/>
            <person name="Grigoriev I.V."/>
            <person name="Hibbett D.S."/>
            <person name="Martin F."/>
        </authorList>
    </citation>
    <scope>NUCLEOTIDE SEQUENCE [LARGE SCALE GENOMIC DNA]</scope>
    <source>
        <strain evidence="2">FD-334 SS-4</strain>
    </source>
</reference>
<protein>
    <recommendedName>
        <fullName evidence="3">F-box domain-containing protein</fullName>
    </recommendedName>
</protein>
<gene>
    <name evidence="1" type="ORF">HYPSUDRAFT_485845</name>
</gene>